<dbReference type="SUPFAM" id="SSF47923">
    <property type="entry name" value="Ypt/Rab-GAP domain of gyp1p"/>
    <property type="match status" value="2"/>
</dbReference>
<dbReference type="PANTHER" id="PTHR22957">
    <property type="entry name" value="TBC1 DOMAIN FAMILY MEMBER GTPASE-ACTIVATING PROTEIN"/>
    <property type="match status" value="1"/>
</dbReference>
<feature type="region of interest" description="Disordered" evidence="2">
    <location>
        <begin position="1"/>
        <end position="63"/>
    </location>
</feature>
<evidence type="ECO:0000256" key="2">
    <source>
        <dbReference type="SAM" id="MobiDB-lite"/>
    </source>
</evidence>
<dbReference type="FunFam" id="1.10.8.270:FF:000011">
    <property type="entry name" value="TBC1 domain family member 5"/>
    <property type="match status" value="1"/>
</dbReference>
<feature type="region of interest" description="Disordered" evidence="2">
    <location>
        <begin position="507"/>
        <end position="535"/>
    </location>
</feature>
<dbReference type="Gene3D" id="1.10.8.270">
    <property type="entry name" value="putative rabgap domain of human tbc1 domain family member 14 like domains"/>
    <property type="match status" value="1"/>
</dbReference>
<sequence length="813" mass="92607">MTTSEAVPNLQSWVDVQHPSTIRESTPVTGMQTSQDPLSQFQTESNKGSPSMEHQEQQGQGKDAQIGVGELDNEEDTYHSSSTTNSYRDEWFRLFERDDYLQVVKQEGKKGRLRSSRFRSICWKIYLDCLPEDRTAWLQSVRENRKKYDGFREQHIHSTKEGLRDRAMDPTLNNPLSQMEESPWNRFFQDKDCRTEIKQDVVRCFPEIAFFKSEKIRDMMIDILFCFAKENSHVLYKQGMHELLAPLMFVIHCDQQAFLHAKEMESQLVFGPNEREIVSELMNPDYLEHDSYTLFCHLMETAEPWFHHGQDFPAQSGFVQSEPFSKPEECNPSSPLVKKLNRIREFILKKHDFELYTHLNQLDIQPQIYGIRWLRLLFGREFTFQDLIVLWDAIFADSPMLDLVDYIFVAMLIKIRELLLTAEYANCLMLLMRYPTVDDIHYLVNKALHLRDPKNNPRQANYQFQIYSQMKSGNVISTTRGHVTVPKKPVPVVKKTTSAVSQGFNSLRRIGKGANAQKDKGSKSKTMEDLPHPLAHSTSDLVTDIQTRDLKVLSKSSIAGMETLSSSTEGLSKMEKTGKQAPPSLQPNIFAKPRSAGKKHDPETEMQLAVSQSRFNELQNMCRYCASKMEAHILQMQDGLLQLNLQTDDELFVSLAGLKQLKDIMNGKLRFTQGLIDPDEISINDNHYSHGEGAEQQSIPQENQSDDTIHTTNNNSNANAPITSIQSSSEVEPDDTLRESPVSGSTEQPITASLGTEGEEPHDTAAVIGERNARVNPFNTNGVKDKELVSGGLDEEDQENGNAKCNSHPLFDS</sequence>
<dbReference type="PANTHER" id="PTHR22957:SF337">
    <property type="entry name" value="TBC1 DOMAIN FAMILY MEMBER 5"/>
    <property type="match status" value="1"/>
</dbReference>
<dbReference type="PROSITE" id="PS50086">
    <property type="entry name" value="TBC_RABGAP"/>
    <property type="match status" value="1"/>
</dbReference>
<dbReference type="FunFam" id="1.10.472.80:FF:000038">
    <property type="entry name" value="TBC1 domain family member 5"/>
    <property type="match status" value="1"/>
</dbReference>
<feature type="domain" description="Rab-GAP TBC" evidence="3">
    <location>
        <begin position="113"/>
        <end position="398"/>
    </location>
</feature>
<evidence type="ECO:0000313" key="5">
    <source>
        <dbReference type="Proteomes" id="UP000007110"/>
    </source>
</evidence>
<reference evidence="4" key="2">
    <citation type="submission" date="2021-01" db="UniProtKB">
        <authorList>
            <consortium name="EnsemblMetazoa"/>
        </authorList>
    </citation>
    <scope>IDENTIFICATION</scope>
</reference>
<dbReference type="InParanoid" id="A0A7M7HET8"/>
<dbReference type="RefSeq" id="XP_011668882.1">
    <property type="nucleotide sequence ID" value="XM_011670580.2"/>
</dbReference>
<dbReference type="OrthoDB" id="27140at2759"/>
<dbReference type="InterPro" id="IPR000195">
    <property type="entry name" value="Rab-GAP-TBC_dom"/>
</dbReference>
<dbReference type="GO" id="GO:0005829">
    <property type="term" value="C:cytosol"/>
    <property type="evidence" value="ECO:0007669"/>
    <property type="project" value="GOC"/>
</dbReference>
<dbReference type="Proteomes" id="UP000007110">
    <property type="component" value="Unassembled WGS sequence"/>
</dbReference>
<name>A0A7M7HET8_STRPU</name>
<dbReference type="GeneID" id="594819"/>
<dbReference type="Gene3D" id="1.10.472.80">
    <property type="entry name" value="Ypt/Rab-GAP domain of gyp1p, domain 3"/>
    <property type="match status" value="1"/>
</dbReference>
<feature type="region of interest" description="Disordered" evidence="2">
    <location>
        <begin position="682"/>
        <end position="813"/>
    </location>
</feature>
<feature type="compositionally biased region" description="Polar residues" evidence="2">
    <location>
        <begin position="742"/>
        <end position="754"/>
    </location>
</feature>
<dbReference type="SMART" id="SM00164">
    <property type="entry name" value="TBC"/>
    <property type="match status" value="1"/>
</dbReference>
<evidence type="ECO:0000259" key="3">
    <source>
        <dbReference type="PROSITE" id="PS50086"/>
    </source>
</evidence>
<dbReference type="InterPro" id="IPR035969">
    <property type="entry name" value="Rab-GAP_TBC_sf"/>
</dbReference>
<dbReference type="GO" id="GO:0010008">
    <property type="term" value="C:endosome membrane"/>
    <property type="evidence" value="ECO:0000318"/>
    <property type="project" value="GO_Central"/>
</dbReference>
<dbReference type="Pfam" id="PF00566">
    <property type="entry name" value="RabGAP-TBC"/>
    <property type="match status" value="1"/>
</dbReference>
<dbReference type="EnsemblMetazoa" id="XM_011670580">
    <property type="protein sequence ID" value="XP_011668882"/>
    <property type="gene ID" value="LOC594819"/>
</dbReference>
<feature type="region of interest" description="Disordered" evidence="2">
    <location>
        <begin position="563"/>
        <end position="589"/>
    </location>
</feature>
<organism evidence="4 5">
    <name type="scientific">Strongylocentrotus purpuratus</name>
    <name type="common">Purple sea urchin</name>
    <dbReference type="NCBI Taxonomy" id="7668"/>
    <lineage>
        <taxon>Eukaryota</taxon>
        <taxon>Metazoa</taxon>
        <taxon>Echinodermata</taxon>
        <taxon>Eleutherozoa</taxon>
        <taxon>Echinozoa</taxon>
        <taxon>Echinoidea</taxon>
        <taxon>Euechinoidea</taxon>
        <taxon>Echinacea</taxon>
        <taxon>Camarodonta</taxon>
        <taxon>Echinidea</taxon>
        <taxon>Strongylocentrotidae</taxon>
        <taxon>Strongylocentrotus</taxon>
    </lineage>
</organism>
<keyword evidence="1" id="KW-0343">GTPase activation</keyword>
<dbReference type="FunCoup" id="A0A7M7HET8">
    <property type="interactions" value="595"/>
</dbReference>
<dbReference type="KEGG" id="spu:594819"/>
<dbReference type="GO" id="GO:0005794">
    <property type="term" value="C:Golgi apparatus"/>
    <property type="evidence" value="ECO:0000318"/>
    <property type="project" value="GO_Central"/>
</dbReference>
<feature type="compositionally biased region" description="Polar residues" evidence="2">
    <location>
        <begin position="1"/>
        <end position="49"/>
    </location>
</feature>
<feature type="compositionally biased region" description="Basic and acidic residues" evidence="2">
    <location>
        <begin position="517"/>
        <end position="531"/>
    </location>
</feature>
<dbReference type="GO" id="GO:0030904">
    <property type="term" value="C:retromer complex"/>
    <property type="evidence" value="ECO:0000318"/>
    <property type="project" value="GO_Central"/>
</dbReference>
<dbReference type="GO" id="GO:0005096">
    <property type="term" value="F:GTPase activator activity"/>
    <property type="evidence" value="ECO:0000318"/>
    <property type="project" value="GO_Central"/>
</dbReference>
<evidence type="ECO:0000313" key="4">
    <source>
        <dbReference type="EnsemblMetazoa" id="XP_011668882"/>
    </source>
</evidence>
<proteinExistence type="predicted"/>
<dbReference type="AlphaFoldDB" id="A0A7M7HET8"/>
<reference evidence="5" key="1">
    <citation type="submission" date="2015-02" db="EMBL/GenBank/DDBJ databases">
        <title>Genome sequencing for Strongylocentrotus purpuratus.</title>
        <authorList>
            <person name="Murali S."/>
            <person name="Liu Y."/>
            <person name="Vee V."/>
            <person name="English A."/>
            <person name="Wang M."/>
            <person name="Skinner E."/>
            <person name="Han Y."/>
            <person name="Muzny D.M."/>
            <person name="Worley K.C."/>
            <person name="Gibbs R.A."/>
        </authorList>
    </citation>
    <scope>NUCLEOTIDE SEQUENCE</scope>
</reference>
<evidence type="ECO:0000256" key="1">
    <source>
        <dbReference type="ARBA" id="ARBA00022468"/>
    </source>
</evidence>
<accession>A0A7M7HET8</accession>
<dbReference type="GO" id="GO:0042147">
    <property type="term" value="P:retrograde transport, endosome to Golgi"/>
    <property type="evidence" value="ECO:0000318"/>
    <property type="project" value="GO_Central"/>
</dbReference>
<protein>
    <recommendedName>
        <fullName evidence="3">Rab-GAP TBC domain-containing protein</fullName>
    </recommendedName>
</protein>
<dbReference type="OMA" id="YLYCGRK"/>
<feature type="compositionally biased region" description="Polar residues" evidence="2">
    <location>
        <begin position="710"/>
        <end position="730"/>
    </location>
</feature>
<keyword evidence="5" id="KW-1185">Reference proteome</keyword>